<evidence type="ECO:0000256" key="1">
    <source>
        <dbReference type="ARBA" id="ARBA00001946"/>
    </source>
</evidence>
<dbReference type="PANTHER" id="PTHR30040">
    <property type="entry name" value="THIAMINE BIOSYNTHESIS LIPOPROTEIN APBE"/>
    <property type="match status" value="1"/>
</dbReference>
<name>A0ABR5T1P3_9BACL</name>
<comment type="catalytic activity">
    <reaction evidence="10">
        <text>L-threonyl-[protein] + FAD = FMN-L-threonyl-[protein] + AMP + H(+)</text>
        <dbReference type="Rhea" id="RHEA:36847"/>
        <dbReference type="Rhea" id="RHEA-COMP:11060"/>
        <dbReference type="Rhea" id="RHEA-COMP:11061"/>
        <dbReference type="ChEBI" id="CHEBI:15378"/>
        <dbReference type="ChEBI" id="CHEBI:30013"/>
        <dbReference type="ChEBI" id="CHEBI:57692"/>
        <dbReference type="ChEBI" id="CHEBI:74257"/>
        <dbReference type="ChEBI" id="CHEBI:456215"/>
        <dbReference type="EC" id="2.7.1.180"/>
    </reaction>
</comment>
<dbReference type="RefSeq" id="WP_062518872.1">
    <property type="nucleotide sequence ID" value="NZ_LIPY01000035.1"/>
</dbReference>
<keyword evidence="7" id="KW-0274">FAD</keyword>
<dbReference type="InterPro" id="IPR024932">
    <property type="entry name" value="ApbE"/>
</dbReference>
<evidence type="ECO:0000256" key="8">
    <source>
        <dbReference type="ARBA" id="ARBA00022842"/>
    </source>
</evidence>
<dbReference type="InterPro" id="IPR003374">
    <property type="entry name" value="ApbE-like_sf"/>
</dbReference>
<reference evidence="11 12" key="1">
    <citation type="submission" date="2015-08" db="EMBL/GenBank/DDBJ databases">
        <title>Genome of Paenibacillus jilunlii.</title>
        <authorList>
            <person name="Sant'Anna F.H."/>
            <person name="Ambrosini A."/>
            <person name="Souza R."/>
            <person name="Bach E."/>
            <person name="Fernandes G."/>
            <person name="Balsanelli E."/>
            <person name="Baura V.A."/>
            <person name="Pedrosa F.O."/>
            <person name="Souza E.M."/>
            <person name="Passaglia L."/>
        </authorList>
    </citation>
    <scope>NUCLEOTIDE SEQUENCE [LARGE SCALE GENOMIC DNA]</scope>
    <source>
        <strain evidence="11 12">DSM 23019</strain>
    </source>
</reference>
<evidence type="ECO:0000256" key="10">
    <source>
        <dbReference type="ARBA" id="ARBA00048540"/>
    </source>
</evidence>
<dbReference type="EMBL" id="LIPY01000035">
    <property type="protein sequence ID" value="KWX81314.1"/>
    <property type="molecule type" value="Genomic_DNA"/>
</dbReference>
<dbReference type="SUPFAM" id="SSF143631">
    <property type="entry name" value="ApbE-like"/>
    <property type="match status" value="1"/>
</dbReference>
<comment type="caution">
    <text evidence="11">The sequence shown here is derived from an EMBL/GenBank/DDBJ whole genome shotgun (WGS) entry which is preliminary data.</text>
</comment>
<evidence type="ECO:0000256" key="6">
    <source>
        <dbReference type="ARBA" id="ARBA00022723"/>
    </source>
</evidence>
<evidence type="ECO:0000256" key="9">
    <source>
        <dbReference type="ARBA" id="ARBA00031306"/>
    </source>
</evidence>
<sequence>MQDGVRYPHMLDPRTWVPSQNGRKSITIMSPNATDADARSTGVLLMGLDDGMKYLESLPEKVDAFFITDDNKIYSTSDLKKRLQLTDPTYTFVN</sequence>
<gene>
    <name evidence="11" type="ORF">AML91_00155</name>
</gene>
<evidence type="ECO:0000313" key="11">
    <source>
        <dbReference type="EMBL" id="KWX81314.1"/>
    </source>
</evidence>
<comment type="cofactor">
    <cofactor evidence="1">
        <name>Mg(2+)</name>
        <dbReference type="ChEBI" id="CHEBI:18420"/>
    </cofactor>
</comment>
<keyword evidence="5" id="KW-0808">Transferase</keyword>
<protein>
    <recommendedName>
        <fullName evidence="3">FAD:protein FMN transferase</fullName>
        <ecNumber evidence="2">2.7.1.180</ecNumber>
    </recommendedName>
    <alternativeName>
        <fullName evidence="9">Flavin transferase</fullName>
    </alternativeName>
</protein>
<organism evidence="11 12">
    <name type="scientific">Paenibacillus jilunlii</name>
    <dbReference type="NCBI Taxonomy" id="682956"/>
    <lineage>
        <taxon>Bacteria</taxon>
        <taxon>Bacillati</taxon>
        <taxon>Bacillota</taxon>
        <taxon>Bacilli</taxon>
        <taxon>Bacillales</taxon>
        <taxon>Paenibacillaceae</taxon>
        <taxon>Paenibacillus</taxon>
    </lineage>
</organism>
<evidence type="ECO:0000256" key="3">
    <source>
        <dbReference type="ARBA" id="ARBA00016337"/>
    </source>
</evidence>
<evidence type="ECO:0000313" key="12">
    <source>
        <dbReference type="Proteomes" id="UP000070252"/>
    </source>
</evidence>
<keyword evidence="6" id="KW-0479">Metal-binding</keyword>
<dbReference type="EC" id="2.7.1.180" evidence="2"/>
<dbReference type="Pfam" id="PF02424">
    <property type="entry name" value="ApbE"/>
    <property type="match status" value="1"/>
</dbReference>
<accession>A0ABR5T1P3</accession>
<dbReference type="PANTHER" id="PTHR30040:SF2">
    <property type="entry name" value="FAD:PROTEIN FMN TRANSFERASE"/>
    <property type="match status" value="1"/>
</dbReference>
<keyword evidence="4" id="KW-0285">Flavoprotein</keyword>
<keyword evidence="8" id="KW-0460">Magnesium</keyword>
<dbReference type="Proteomes" id="UP000070252">
    <property type="component" value="Unassembled WGS sequence"/>
</dbReference>
<proteinExistence type="predicted"/>
<dbReference type="Gene3D" id="3.10.520.10">
    <property type="entry name" value="ApbE-like domains"/>
    <property type="match status" value="1"/>
</dbReference>
<evidence type="ECO:0000256" key="4">
    <source>
        <dbReference type="ARBA" id="ARBA00022630"/>
    </source>
</evidence>
<evidence type="ECO:0000256" key="7">
    <source>
        <dbReference type="ARBA" id="ARBA00022827"/>
    </source>
</evidence>
<keyword evidence="12" id="KW-1185">Reference proteome</keyword>
<evidence type="ECO:0000256" key="5">
    <source>
        <dbReference type="ARBA" id="ARBA00022679"/>
    </source>
</evidence>
<evidence type="ECO:0000256" key="2">
    <source>
        <dbReference type="ARBA" id="ARBA00011955"/>
    </source>
</evidence>